<comment type="caution">
    <text evidence="1">The sequence shown here is derived from an EMBL/GenBank/DDBJ whole genome shotgun (WGS) entry which is preliminary data.</text>
</comment>
<sequence>MQSAPAILEFGLVDGANVDAKIAAQALIEWVEALNAAAKAIDPSSSVAVDLVSAEAACLRFSTILKFIEQDVLGKASAKLDEYPRIKKLIALNLLVIPGAVVAGLVTEALKPEDPVLAELKKVIASSPAVKERVESFYRIVQSEKSIQNVVVRESRDGPPILKVDRAEFAERSGMWQPQDAPVQERDGGGNWSVVVTHPVAIAKPLMWGFMRDGLPFRAKMADEAFIAGIRNGTLPIAIQEGVVMQVHVSYRERLEGQIWVPVQGTYKIDKVISPSF</sequence>
<dbReference type="AlphaFoldDB" id="A0A7W6CHW0"/>
<dbReference type="EMBL" id="JACIDX010000017">
    <property type="protein sequence ID" value="MBB3956866.1"/>
    <property type="molecule type" value="Genomic_DNA"/>
</dbReference>
<keyword evidence="2" id="KW-1185">Reference proteome</keyword>
<evidence type="ECO:0000313" key="2">
    <source>
        <dbReference type="Proteomes" id="UP000548867"/>
    </source>
</evidence>
<dbReference type="Proteomes" id="UP000548867">
    <property type="component" value="Unassembled WGS sequence"/>
</dbReference>
<gene>
    <name evidence="1" type="ORF">GGR38_003833</name>
</gene>
<accession>A0A7W6CHW0</accession>
<organism evidence="1 2">
    <name type="scientific">Novosphingobium sediminicola</name>
    <dbReference type="NCBI Taxonomy" id="563162"/>
    <lineage>
        <taxon>Bacteria</taxon>
        <taxon>Pseudomonadati</taxon>
        <taxon>Pseudomonadota</taxon>
        <taxon>Alphaproteobacteria</taxon>
        <taxon>Sphingomonadales</taxon>
        <taxon>Sphingomonadaceae</taxon>
        <taxon>Novosphingobium</taxon>
    </lineage>
</organism>
<proteinExistence type="predicted"/>
<protein>
    <submittedName>
        <fullName evidence="1">Uncharacterized protein</fullName>
    </submittedName>
</protein>
<dbReference type="RefSeq" id="WP_183627717.1">
    <property type="nucleotide sequence ID" value="NZ_JACIDX010000017.1"/>
</dbReference>
<evidence type="ECO:0000313" key="1">
    <source>
        <dbReference type="EMBL" id="MBB3956866.1"/>
    </source>
</evidence>
<reference evidence="1 2" key="1">
    <citation type="submission" date="2020-08" db="EMBL/GenBank/DDBJ databases">
        <title>Genomic Encyclopedia of Type Strains, Phase IV (KMG-IV): sequencing the most valuable type-strain genomes for metagenomic binning, comparative biology and taxonomic classification.</title>
        <authorList>
            <person name="Goeker M."/>
        </authorList>
    </citation>
    <scope>NUCLEOTIDE SEQUENCE [LARGE SCALE GENOMIC DNA]</scope>
    <source>
        <strain evidence="1 2">DSM 27057</strain>
    </source>
</reference>
<name>A0A7W6CHW0_9SPHN</name>